<evidence type="ECO:0000313" key="1">
    <source>
        <dbReference type="EMBL" id="RLM18351.1"/>
    </source>
</evidence>
<dbReference type="EMBL" id="MJLZ01000069">
    <property type="protein sequence ID" value="RLM18351.1"/>
    <property type="molecule type" value="Genomic_DNA"/>
</dbReference>
<protein>
    <submittedName>
        <fullName evidence="1">Uncharacterized protein</fullName>
    </submittedName>
</protein>
<reference evidence="1 2" key="1">
    <citation type="submission" date="2016-09" db="EMBL/GenBank/DDBJ databases">
        <authorList>
            <person name="Doonan J."/>
            <person name="Pachebat J.A."/>
            <person name="Golyshin P.N."/>
            <person name="Denman S."/>
            <person name="Mcdonald J.E."/>
        </authorList>
    </citation>
    <scope>NUCLEOTIDE SEQUENCE [LARGE SCALE GENOMIC DNA]</scope>
    <source>
        <strain evidence="1 2">NCPPB 3934</strain>
    </source>
</reference>
<dbReference type="Proteomes" id="UP000285648">
    <property type="component" value="Unassembled WGS sequence"/>
</dbReference>
<gene>
    <name evidence="1" type="ORF">BIY29_18380</name>
</gene>
<name>A0A421DJ64_9GAMM</name>
<dbReference type="PROSITE" id="PS51257">
    <property type="entry name" value="PROKAR_LIPOPROTEIN"/>
    <property type="match status" value="1"/>
</dbReference>
<keyword evidence="2" id="KW-1185">Reference proteome</keyword>
<comment type="caution">
    <text evidence="1">The sequence shown here is derived from an EMBL/GenBank/DDBJ whole genome shotgun (WGS) entry which is preliminary data.</text>
</comment>
<evidence type="ECO:0000313" key="2">
    <source>
        <dbReference type="Proteomes" id="UP000285648"/>
    </source>
</evidence>
<dbReference type="RefSeq" id="WP_121576591.1">
    <property type="nucleotide sequence ID" value="NZ_MJLZ01000069.1"/>
</dbReference>
<sequence>MYYKDINIINNSSLACFLIVYFIDEYKKISVDGANPDLMKILLVLPLVWHKDSRDIIRKKQLHTPLNMVIQDNPLIKSNLKQRISEYTGPTIQGLNLAASSGLLVRLVKNNEICFKINFTRWPSGIKKTIPDDMIKTIARIANWFYYIDTASLYALILGKSL</sequence>
<dbReference type="AlphaFoldDB" id="A0A421DJ64"/>
<dbReference type="OrthoDB" id="6924451at2"/>
<dbReference type="InterPro" id="IPR045390">
    <property type="entry name" value="ABC-3C_MC3"/>
</dbReference>
<accession>A0A421DJ64</accession>
<dbReference type="Pfam" id="PF20131">
    <property type="entry name" value="MC3"/>
    <property type="match status" value="1"/>
</dbReference>
<organism evidence="1 2">
    <name type="scientific">Brenneria alni</name>
    <dbReference type="NCBI Taxonomy" id="71656"/>
    <lineage>
        <taxon>Bacteria</taxon>
        <taxon>Pseudomonadati</taxon>
        <taxon>Pseudomonadota</taxon>
        <taxon>Gammaproteobacteria</taxon>
        <taxon>Enterobacterales</taxon>
        <taxon>Pectobacteriaceae</taxon>
        <taxon>Brenneria</taxon>
    </lineage>
</organism>
<proteinExistence type="predicted"/>